<sequence>MKSNNQAKNVQKWGKDQPKIFWMKLTLNLTMVKTVLTVGN</sequence>
<organism evidence="1 2">
    <name type="scientific">Trichinella pseudospiralis</name>
    <name type="common">Parasitic roundworm</name>
    <dbReference type="NCBI Taxonomy" id="6337"/>
    <lineage>
        <taxon>Eukaryota</taxon>
        <taxon>Metazoa</taxon>
        <taxon>Ecdysozoa</taxon>
        <taxon>Nematoda</taxon>
        <taxon>Enoplea</taxon>
        <taxon>Dorylaimia</taxon>
        <taxon>Trichinellida</taxon>
        <taxon>Trichinellidae</taxon>
        <taxon>Trichinella</taxon>
    </lineage>
</organism>
<reference evidence="1 2" key="1">
    <citation type="submission" date="2015-01" db="EMBL/GenBank/DDBJ databases">
        <title>Evolution of Trichinella species and genotypes.</title>
        <authorList>
            <person name="Korhonen P.K."/>
            <person name="Edoardo P."/>
            <person name="Giuseppe L.R."/>
            <person name="Gasser R.B."/>
        </authorList>
    </citation>
    <scope>NUCLEOTIDE SEQUENCE [LARGE SCALE GENOMIC DNA]</scope>
    <source>
        <strain evidence="1">ISS13</strain>
    </source>
</reference>
<name>A0A0V1C4I4_TRIPS</name>
<protein>
    <submittedName>
        <fullName evidence="1">Uncharacterized protein</fullName>
    </submittedName>
</protein>
<gene>
    <name evidence="1" type="ORF">T4A_12393</name>
</gene>
<accession>A0A0V1C4I4</accession>
<dbReference type="EMBL" id="JYDR01004447">
    <property type="protein sequence ID" value="KRY44223.1"/>
    <property type="molecule type" value="Genomic_DNA"/>
</dbReference>
<dbReference type="AlphaFoldDB" id="A0A0V1C4I4"/>
<evidence type="ECO:0000313" key="1">
    <source>
        <dbReference type="EMBL" id="KRY44223.1"/>
    </source>
</evidence>
<comment type="caution">
    <text evidence="1">The sequence shown here is derived from an EMBL/GenBank/DDBJ whole genome shotgun (WGS) entry which is preliminary data.</text>
</comment>
<proteinExistence type="predicted"/>
<evidence type="ECO:0000313" key="2">
    <source>
        <dbReference type="Proteomes" id="UP000054632"/>
    </source>
</evidence>
<dbReference type="Proteomes" id="UP000054632">
    <property type="component" value="Unassembled WGS sequence"/>
</dbReference>